<organism evidence="1 2">
    <name type="scientific">Stygiolobus azoricus</name>
    <dbReference type="NCBI Taxonomy" id="41675"/>
    <lineage>
        <taxon>Archaea</taxon>
        <taxon>Thermoproteota</taxon>
        <taxon>Thermoprotei</taxon>
        <taxon>Sulfolobales</taxon>
        <taxon>Sulfolobaceae</taxon>
        <taxon>Stygiolobus</taxon>
    </lineage>
</organism>
<dbReference type="GeneID" id="42798719"/>
<dbReference type="RefSeq" id="WP_156006720.1">
    <property type="nucleotide sequence ID" value="NZ_CP045483.1"/>
</dbReference>
<dbReference type="KEGG" id="sazo:D1868_06575"/>
<keyword evidence="2" id="KW-1185">Reference proteome</keyword>
<evidence type="ECO:0008006" key="3">
    <source>
        <dbReference type="Google" id="ProtNLM"/>
    </source>
</evidence>
<sequence>MNWKYFGRPWEKCRECWASYERGIQHENSLRCYKLGIPVRALKVGLEEFIRLLEEKGYTGKYAVFPFPISLASKGVILLYFESREEMEKAINELSKHIVNEPKDQFFFDTFVNVDWINGFNYRRGCPEYDKVFGDWRKWKIQIDW</sequence>
<dbReference type="Proteomes" id="UP000423396">
    <property type="component" value="Chromosome"/>
</dbReference>
<name>A0A650CPC2_9CREN</name>
<reference evidence="1 2" key="1">
    <citation type="submission" date="2019-10" db="EMBL/GenBank/DDBJ databases">
        <title>Genome Sequences from Six Type Strain Members of the Archaeal Family Sulfolobaceae: Acidianus ambivalens, Acidianus infernus, Metallosphaera prunae, Stygiolobus azoricus, Sulfolobus metallicus, and Sulfurisphaera ohwakuensis.</title>
        <authorList>
            <person name="Counts J.A."/>
            <person name="Kelly R.M."/>
        </authorList>
    </citation>
    <scope>NUCLEOTIDE SEQUENCE [LARGE SCALE GENOMIC DNA]</scope>
    <source>
        <strain evidence="1 2">FC6</strain>
    </source>
</reference>
<accession>A0A650CPC2</accession>
<gene>
    <name evidence="1" type="ORF">D1868_06575</name>
</gene>
<dbReference type="EMBL" id="CP045483">
    <property type="protein sequence ID" value="QGR19694.1"/>
    <property type="molecule type" value="Genomic_DNA"/>
</dbReference>
<evidence type="ECO:0000313" key="1">
    <source>
        <dbReference type="EMBL" id="QGR19694.1"/>
    </source>
</evidence>
<evidence type="ECO:0000313" key="2">
    <source>
        <dbReference type="Proteomes" id="UP000423396"/>
    </source>
</evidence>
<dbReference type="AlphaFoldDB" id="A0A650CPC2"/>
<proteinExistence type="predicted"/>
<dbReference type="OrthoDB" id="36319at2157"/>
<protein>
    <recommendedName>
        <fullName evidence="3">DUF1917 domain-containing protein</fullName>
    </recommendedName>
</protein>